<dbReference type="OrthoDB" id="680656at2"/>
<dbReference type="EMBL" id="SACK01000007">
    <property type="protein sequence ID" value="RVT99766.1"/>
    <property type="molecule type" value="Genomic_DNA"/>
</dbReference>
<evidence type="ECO:0008006" key="3">
    <source>
        <dbReference type="Google" id="ProtNLM"/>
    </source>
</evidence>
<comment type="caution">
    <text evidence="1">The sequence shown here is derived from an EMBL/GenBank/DDBJ whole genome shotgun (WGS) entry which is preliminary data.</text>
</comment>
<protein>
    <recommendedName>
        <fullName evidence="3">RHS repeat protein</fullName>
    </recommendedName>
</protein>
<name>A0A3S2Y1S1_9SPHI</name>
<accession>A0A3S2Y1S1</accession>
<proteinExistence type="predicted"/>
<dbReference type="Proteomes" id="UP000282759">
    <property type="component" value="Unassembled WGS sequence"/>
</dbReference>
<dbReference type="AlphaFoldDB" id="A0A3S2Y1S1"/>
<evidence type="ECO:0000313" key="2">
    <source>
        <dbReference type="Proteomes" id="UP000282759"/>
    </source>
</evidence>
<dbReference type="RefSeq" id="WP_127706398.1">
    <property type="nucleotide sequence ID" value="NZ_SACK01000007.1"/>
</dbReference>
<evidence type="ECO:0000313" key="1">
    <source>
        <dbReference type="EMBL" id="RVT99766.1"/>
    </source>
</evidence>
<reference evidence="1 2" key="1">
    <citation type="submission" date="2019-01" db="EMBL/GenBank/DDBJ databases">
        <authorList>
            <person name="Chen W.-M."/>
        </authorList>
    </citation>
    <scope>NUCLEOTIDE SEQUENCE [LARGE SCALE GENOMIC DNA]</scope>
    <source>
        <strain evidence="1 2">YBJ-36</strain>
    </source>
</reference>
<organism evidence="1 2">
    <name type="scientific">Mucilaginibacter limnophilus</name>
    <dbReference type="NCBI Taxonomy" id="1932778"/>
    <lineage>
        <taxon>Bacteria</taxon>
        <taxon>Pseudomonadati</taxon>
        <taxon>Bacteroidota</taxon>
        <taxon>Sphingobacteriia</taxon>
        <taxon>Sphingobacteriales</taxon>
        <taxon>Sphingobacteriaceae</taxon>
        <taxon>Mucilaginibacter</taxon>
    </lineage>
</organism>
<gene>
    <name evidence="1" type="ORF">EOD41_15080</name>
</gene>
<sequence length="284" mass="30492">MSIGIGEGISIADLAQLVKGYDYKHQLPVSETKNAVAGEVAYTSFEGNDSGWNYTLGSVTTSTAFTGKKSYLLNSVPLSKNANHEETFKVTYWTKNAAPFAVSGTVGAALKGETTVDGWTFYDHTVSGVSVIAISGSGYIDELRAYPDDAQMTTFTYDPLIGATTISGANGSPVFYNYDQSGRLTVIKDQNRNTTKAFVYNYRPVNSGFITEPTITTLKVTNGKIDLAFESVPGSSSCQIQYLDVTAGATVRTTLNSACGSPQQITVPVSGHLYRLWVINTVMV</sequence>
<keyword evidence="2" id="KW-1185">Reference proteome</keyword>